<gene>
    <name evidence="1" type="ORF">PIB30_055713</name>
</gene>
<accession>A0ABU6XHS3</accession>
<protein>
    <submittedName>
        <fullName evidence="1">Uncharacterized protein</fullName>
    </submittedName>
</protein>
<keyword evidence="2" id="KW-1185">Reference proteome</keyword>
<dbReference type="EMBL" id="JASCZI010211886">
    <property type="protein sequence ID" value="MED6197346.1"/>
    <property type="molecule type" value="Genomic_DNA"/>
</dbReference>
<comment type="caution">
    <text evidence="1">The sequence shown here is derived from an EMBL/GenBank/DDBJ whole genome shotgun (WGS) entry which is preliminary data.</text>
</comment>
<reference evidence="1 2" key="1">
    <citation type="journal article" date="2023" name="Plants (Basel)">
        <title>Bridging the Gap: Combining Genomics and Transcriptomics Approaches to Understand Stylosanthes scabra, an Orphan Legume from the Brazilian Caatinga.</title>
        <authorList>
            <person name="Ferreira-Neto J.R.C."/>
            <person name="da Silva M.D."/>
            <person name="Binneck E."/>
            <person name="de Melo N.F."/>
            <person name="da Silva R.H."/>
            <person name="de Melo A.L.T.M."/>
            <person name="Pandolfi V."/>
            <person name="Bustamante F.O."/>
            <person name="Brasileiro-Vidal A.C."/>
            <person name="Benko-Iseppon A.M."/>
        </authorList>
    </citation>
    <scope>NUCLEOTIDE SEQUENCE [LARGE SCALE GENOMIC DNA]</scope>
    <source>
        <tissue evidence="1">Leaves</tissue>
    </source>
</reference>
<name>A0ABU6XHS3_9FABA</name>
<evidence type="ECO:0000313" key="1">
    <source>
        <dbReference type="EMBL" id="MED6197346.1"/>
    </source>
</evidence>
<dbReference type="Proteomes" id="UP001341840">
    <property type="component" value="Unassembled WGS sequence"/>
</dbReference>
<evidence type="ECO:0000313" key="2">
    <source>
        <dbReference type="Proteomes" id="UP001341840"/>
    </source>
</evidence>
<organism evidence="1 2">
    <name type="scientific">Stylosanthes scabra</name>
    <dbReference type="NCBI Taxonomy" id="79078"/>
    <lineage>
        <taxon>Eukaryota</taxon>
        <taxon>Viridiplantae</taxon>
        <taxon>Streptophyta</taxon>
        <taxon>Embryophyta</taxon>
        <taxon>Tracheophyta</taxon>
        <taxon>Spermatophyta</taxon>
        <taxon>Magnoliopsida</taxon>
        <taxon>eudicotyledons</taxon>
        <taxon>Gunneridae</taxon>
        <taxon>Pentapetalae</taxon>
        <taxon>rosids</taxon>
        <taxon>fabids</taxon>
        <taxon>Fabales</taxon>
        <taxon>Fabaceae</taxon>
        <taxon>Papilionoideae</taxon>
        <taxon>50 kb inversion clade</taxon>
        <taxon>dalbergioids sensu lato</taxon>
        <taxon>Dalbergieae</taxon>
        <taxon>Pterocarpus clade</taxon>
        <taxon>Stylosanthes</taxon>
    </lineage>
</organism>
<proteinExistence type="predicted"/>
<sequence>MLVQGLPINGEPVSGCFSEFDTLIHDERGRPRREWFEKIFGVMPLPDAIDPCTVTFSWLTTIFEVLPKVASEVQVCRHAEAYVMLLLSTQLFATRLLHEFLLG</sequence>